<dbReference type="AlphaFoldDB" id="A0A1Q9LPK0"/>
<evidence type="ECO:0000259" key="3">
    <source>
        <dbReference type="Pfam" id="PF00561"/>
    </source>
</evidence>
<comment type="caution">
    <text evidence="4">The sequence shown here is derived from an EMBL/GenBank/DDBJ whole genome shotgun (WGS) entry which is preliminary data.</text>
</comment>
<accession>A0A1Q9LPK0</accession>
<dbReference type="GO" id="GO:0006508">
    <property type="term" value="P:proteolysis"/>
    <property type="evidence" value="ECO:0007669"/>
    <property type="project" value="InterPro"/>
</dbReference>
<dbReference type="SUPFAM" id="SSF53474">
    <property type="entry name" value="alpha/beta-Hydrolases"/>
    <property type="match status" value="1"/>
</dbReference>
<keyword evidence="2" id="KW-0378">Hydrolase</keyword>
<dbReference type="InterPro" id="IPR002410">
    <property type="entry name" value="Peptidase_S33"/>
</dbReference>
<evidence type="ECO:0000256" key="2">
    <source>
        <dbReference type="ARBA" id="ARBA00022801"/>
    </source>
</evidence>
<dbReference type="Gene3D" id="3.40.50.1820">
    <property type="entry name" value="alpha/beta hydrolase"/>
    <property type="match status" value="1"/>
</dbReference>
<gene>
    <name evidence="4" type="ORF">BJP25_15700</name>
</gene>
<organism evidence="4 5">
    <name type="scientific">Actinokineospora bangkokensis</name>
    <dbReference type="NCBI Taxonomy" id="1193682"/>
    <lineage>
        <taxon>Bacteria</taxon>
        <taxon>Bacillati</taxon>
        <taxon>Actinomycetota</taxon>
        <taxon>Actinomycetes</taxon>
        <taxon>Pseudonocardiales</taxon>
        <taxon>Pseudonocardiaceae</taxon>
        <taxon>Actinokineospora</taxon>
    </lineage>
</organism>
<evidence type="ECO:0000313" key="5">
    <source>
        <dbReference type="Proteomes" id="UP000186040"/>
    </source>
</evidence>
<dbReference type="PRINTS" id="PR00793">
    <property type="entry name" value="PROAMNOPTASE"/>
</dbReference>
<dbReference type="InterPro" id="IPR051601">
    <property type="entry name" value="Serine_prot/Carboxylest_S33"/>
</dbReference>
<protein>
    <submittedName>
        <fullName evidence="4">Proline iminopeptidase</fullName>
    </submittedName>
</protein>
<dbReference type="InterPro" id="IPR029058">
    <property type="entry name" value="AB_hydrolase_fold"/>
</dbReference>
<name>A0A1Q9LPK0_9PSEU</name>
<comment type="similarity">
    <text evidence="1">Belongs to the peptidase S33 family.</text>
</comment>
<dbReference type="STRING" id="1193682.BJP25_15700"/>
<reference evidence="4 5" key="1">
    <citation type="submission" date="2016-10" db="EMBL/GenBank/DDBJ databases">
        <title>The Draft Genome Sequence of Actinokineospora bangkokensis 44EHWT reveals the biosynthetic pathway of antifungal compounds Thailandins with unusual extender unit butylmalonyl-CoA.</title>
        <authorList>
            <person name="Greule A."/>
            <person name="Intra B."/>
            <person name="Flemming S."/>
            <person name="Rommel M.G."/>
            <person name="Panbangred W."/>
            <person name="Bechthold A."/>
        </authorList>
    </citation>
    <scope>NUCLEOTIDE SEQUENCE [LARGE SCALE GENOMIC DNA]</scope>
    <source>
        <strain evidence="4 5">44EHW</strain>
    </source>
</reference>
<feature type="domain" description="AB hydrolase-1" evidence="3">
    <location>
        <begin position="45"/>
        <end position="250"/>
    </location>
</feature>
<evidence type="ECO:0000313" key="4">
    <source>
        <dbReference type="EMBL" id="OLR93919.1"/>
    </source>
</evidence>
<dbReference type="Pfam" id="PF00561">
    <property type="entry name" value="Abhydrolase_1"/>
    <property type="match status" value="1"/>
</dbReference>
<sequence length="418" mass="45913">MTTDEFTLREHRVPVPLDHSDPDGPTIEVFAQEVVARGREHDDLPWLLFLQGGPGAPSPPPAFAGGWLTTALEDHRVLLFDQRGGGRSAPITASTMAGRTDQEIAAHVTRFRADSIVRDAEVLRARVAGGAKWTLLGQSYGGFLALTYLSLAPEALSAVLISGGVPPLGATADEVYRHTYAELLRKNSAYFAEHPDDADLLKRLAAHLDTHDVRLPDGARLTSRRLRLVGRNLGMSNGPDRVHAVLRQAWDGDRVSEGFLRAVAAETGFTDAQLYALQEFLYAGPDRPTRWAAHRVLAEFPELTDADPPLLIGEMIYPWMFEEFTELRPFAGAAHLLAEESDWPDLYDLDRLAANDVPVAALVYDGDLYTPVELQLRATPRIGAARVVRTGEFHHNGMMRNGELLTRLLEVVRGDGGP</sequence>
<evidence type="ECO:0000256" key="1">
    <source>
        <dbReference type="ARBA" id="ARBA00010088"/>
    </source>
</evidence>
<dbReference type="Proteomes" id="UP000186040">
    <property type="component" value="Unassembled WGS sequence"/>
</dbReference>
<dbReference type="EMBL" id="MKQR01000009">
    <property type="protein sequence ID" value="OLR93919.1"/>
    <property type="molecule type" value="Genomic_DNA"/>
</dbReference>
<dbReference type="PANTHER" id="PTHR43248:SF2">
    <property type="entry name" value="PROLYL AMINOPEPTIDASE"/>
    <property type="match status" value="1"/>
</dbReference>
<keyword evidence="5" id="KW-1185">Reference proteome</keyword>
<dbReference type="GO" id="GO:0004177">
    <property type="term" value="F:aminopeptidase activity"/>
    <property type="evidence" value="ECO:0007669"/>
    <property type="project" value="UniProtKB-EC"/>
</dbReference>
<proteinExistence type="inferred from homology"/>
<dbReference type="InterPro" id="IPR000073">
    <property type="entry name" value="AB_hydrolase_1"/>
</dbReference>
<dbReference type="PANTHER" id="PTHR43248">
    <property type="entry name" value="2-SUCCINYL-6-HYDROXY-2,4-CYCLOHEXADIENE-1-CARBOXYLATE SYNTHASE"/>
    <property type="match status" value="1"/>
</dbReference>